<sequence>VLREDADEVTRLIQEGARIMVCGGRDMANGVSLVLADILGSTGLTLAKLRAEGRYVEDVY</sequence>
<gene>
    <name evidence="1" type="ORF">OPR82_18660</name>
</gene>
<organism evidence="1 2">
    <name type="scientific">Ochrobactrum chromiisoli</name>
    <dbReference type="NCBI Taxonomy" id="2993941"/>
    <lineage>
        <taxon>Bacteria</taxon>
        <taxon>Pseudomonadati</taxon>
        <taxon>Pseudomonadota</taxon>
        <taxon>Alphaproteobacteria</taxon>
        <taxon>Hyphomicrobiales</taxon>
        <taxon>Brucellaceae</taxon>
        <taxon>Brucella/Ochrobactrum group</taxon>
        <taxon>Ochrobactrum</taxon>
    </lineage>
</organism>
<keyword evidence="2" id="KW-1185">Reference proteome</keyword>
<feature type="non-terminal residue" evidence="1">
    <location>
        <position position="1"/>
    </location>
</feature>
<name>A0ABT3QT47_9HYPH</name>
<dbReference type="Proteomes" id="UP001301216">
    <property type="component" value="Unassembled WGS sequence"/>
</dbReference>
<proteinExistence type="predicted"/>
<dbReference type="InterPro" id="IPR039261">
    <property type="entry name" value="FNR_nucleotide-bd"/>
</dbReference>
<dbReference type="Gene3D" id="3.40.50.80">
    <property type="entry name" value="Nucleotide-binding domain of ferredoxin-NADP reductase (FNR) module"/>
    <property type="match status" value="1"/>
</dbReference>
<evidence type="ECO:0000313" key="1">
    <source>
        <dbReference type="EMBL" id="MCX2698744.1"/>
    </source>
</evidence>
<dbReference type="SUPFAM" id="SSF52343">
    <property type="entry name" value="Ferredoxin reductase-like, C-terminal NADP-linked domain"/>
    <property type="match status" value="1"/>
</dbReference>
<comment type="caution">
    <text evidence="1">The sequence shown here is derived from an EMBL/GenBank/DDBJ whole genome shotgun (WGS) entry which is preliminary data.</text>
</comment>
<protein>
    <submittedName>
        <fullName evidence="1">Uncharacterized protein</fullName>
    </submittedName>
</protein>
<reference evidence="1 2" key="1">
    <citation type="submission" date="2022-11" db="EMBL/GenBank/DDBJ databases">
        <title>Brucella sp. YY2X, whole genome shotgun sequencing project.</title>
        <authorList>
            <person name="Yang Y."/>
        </authorList>
    </citation>
    <scope>NUCLEOTIDE SEQUENCE [LARGE SCALE GENOMIC DNA]</scope>
    <source>
        <strain evidence="1 2">YY2X</strain>
    </source>
</reference>
<evidence type="ECO:0000313" key="2">
    <source>
        <dbReference type="Proteomes" id="UP001301216"/>
    </source>
</evidence>
<dbReference type="EMBL" id="JAPHAV010000013">
    <property type="protein sequence ID" value="MCX2698744.1"/>
    <property type="molecule type" value="Genomic_DNA"/>
</dbReference>
<accession>A0ABT3QT47</accession>